<dbReference type="AlphaFoldDB" id="W8UQZ9"/>
<evidence type="ECO:0000256" key="1">
    <source>
        <dbReference type="SAM" id="MobiDB-lite"/>
    </source>
</evidence>
<dbReference type="KEGG" id="kps:KPNJ2_05511"/>
<evidence type="ECO:0000313" key="3">
    <source>
        <dbReference type="Proteomes" id="UP000019586"/>
    </source>
</evidence>
<keyword evidence="2" id="KW-0614">Plasmid</keyword>
<proteinExistence type="predicted"/>
<feature type="region of interest" description="Disordered" evidence="1">
    <location>
        <begin position="1"/>
        <end position="21"/>
    </location>
</feature>
<dbReference type="HOGENOM" id="CLU_173208_0_0_6"/>
<feature type="compositionally biased region" description="Basic and acidic residues" evidence="1">
    <location>
        <begin position="97"/>
        <end position="110"/>
    </location>
</feature>
<feature type="region of interest" description="Disordered" evidence="1">
    <location>
        <begin position="90"/>
        <end position="110"/>
    </location>
</feature>
<protein>
    <submittedName>
        <fullName evidence="2">Uncharacterized protein</fullName>
    </submittedName>
</protein>
<gene>
    <name evidence="2" type="ORF">KPNJ2_05511</name>
</gene>
<dbReference type="EMBL" id="CP006922">
    <property type="protein sequence ID" value="AHM82294.1"/>
    <property type="molecule type" value="Genomic_DNA"/>
</dbReference>
<dbReference type="PATRIC" id="fig|1420013.3.peg.5168"/>
<sequence length="110" mass="12695">MRFTTRKQPAATPRNVNTATNETQRVMFFKNQEEKMQTQAMRVYQITFTGRDAKGVIPMFTRVKAMTGKGAIKAFIERYKPVQGWFLGDPEDITDNVQKEAEEAESKTQR</sequence>
<reference evidence="2 3" key="1">
    <citation type="journal article" date="2014" name="Proc. Natl. Acad. Sci. U.S.A.">
        <title>Molecular dissection of the evolution of carbapenem-resistant multilocus sequence type 258 Klebsiella pneumoniae.</title>
        <authorList>
            <person name="Deleo F.R."/>
            <person name="Chen L."/>
            <person name="Porcella S.F."/>
            <person name="Martens C.A."/>
            <person name="Kobayashi S.D."/>
            <person name="Porter A.R."/>
            <person name="Chavda K.D."/>
            <person name="Jacobs M.R."/>
            <person name="Mathema B."/>
            <person name="Olsen R.J."/>
            <person name="Bonomo R.A."/>
            <person name="Musser J.M."/>
            <person name="Kreiswirth B.N."/>
        </authorList>
    </citation>
    <scope>NUCLEOTIDE SEQUENCE [LARGE SCALE GENOMIC DNA]</scope>
    <source>
        <strain evidence="2">30684/NJST258_2</strain>
        <plasmid evidence="3">Plasmid pNJST258C1</plasmid>
    </source>
</reference>
<dbReference type="Proteomes" id="UP000019586">
    <property type="component" value="Plasmid pNJST258C1"/>
</dbReference>
<evidence type="ECO:0000313" key="2">
    <source>
        <dbReference type="EMBL" id="AHM82294.1"/>
    </source>
</evidence>
<name>W8UQZ9_KLEPN</name>
<organism evidence="2 3">
    <name type="scientific">Klebsiella pneumoniae 30684/NJST258_2</name>
    <dbReference type="NCBI Taxonomy" id="1420013"/>
    <lineage>
        <taxon>Bacteria</taxon>
        <taxon>Pseudomonadati</taxon>
        <taxon>Pseudomonadota</taxon>
        <taxon>Gammaproteobacteria</taxon>
        <taxon>Enterobacterales</taxon>
        <taxon>Enterobacteriaceae</taxon>
        <taxon>Klebsiella/Raoultella group</taxon>
        <taxon>Klebsiella</taxon>
        <taxon>Klebsiella pneumoniae complex</taxon>
    </lineage>
</organism>
<geneLocation type="plasmid" evidence="2 3">
    <name>pNJST258C1</name>
</geneLocation>
<accession>W8UQZ9</accession>